<dbReference type="SUPFAM" id="SSF103473">
    <property type="entry name" value="MFS general substrate transporter"/>
    <property type="match status" value="1"/>
</dbReference>
<evidence type="ECO:0000313" key="9">
    <source>
        <dbReference type="EMBL" id="KAF4343469.1"/>
    </source>
</evidence>
<dbReference type="EMBL" id="PVQB02000090">
    <property type="protein sequence ID" value="KAF4343469.1"/>
    <property type="molecule type" value="Genomic_DNA"/>
</dbReference>
<keyword evidence="6" id="KW-0325">Glycoprotein</keyword>
<keyword evidence="5 8" id="KW-0472">Membrane</keyword>
<reference evidence="9" key="2">
    <citation type="submission" date="2020-02" db="EMBL/GenBank/DDBJ databases">
        <title>Identification and distribution of gene clusters putatively required for synthesis of sphingolipid metabolism inhibitors in phylogenetically diverse species of the filamentous fungus Fusarium.</title>
        <authorList>
            <person name="Kim H.-S."/>
            <person name="Busman M."/>
            <person name="Brown D.W."/>
            <person name="Divon H."/>
            <person name="Uhlig S."/>
            <person name="Proctor R.H."/>
        </authorList>
    </citation>
    <scope>NUCLEOTIDE SEQUENCE</scope>
    <source>
        <strain evidence="9">NRRL 25174</strain>
    </source>
</reference>
<sequence>MLSRFFNRSYATAMSHGEYQPLPNNDEAENTMDGQDVRAENHRDAAAMLLIKMGRSPDEHITISPADDARILRRIDIALLPLMLSVYFLQALDKATLSYASIFGLIEDTNLEGDQYSWLGSIVYLAQLIMQPPLALALVKLPIGKLTSAMVLAWGVTLVLMTWASNFKTLMVARFFLDVVEEKRANVENWIVVLYEWVDLGGHLITYGLARIDSKMKSYQIIFLFFGTITVGVSFVMFFWMPDSPTEAKFLSDEDKIIAIERLRNNQMGVMSREWRMSHVGEALKDLKTWCWVAMIFCISVPSNGISTFGPLIIKSFVSDSFETMLFNVPVGVLHIIAVSASAYISMKWKLKGPVIVMLCIPPIVGCAILLHFAHNLENKGVLLAGYFCLCTYTGITQNTAGDTKRKSTSALIFISSSAGNIVGPLLYSPDEAPAYTRGLRANLALYIAVIVLVVLTSLHLARLNRLHSQRRVALGKSAVLVDRSLETAEEAERIEHMERSLRGGVLREAEDNEDDRVSESGDLERDRPDRKDEDKGFGDITDLENEDFLFVF</sequence>
<keyword evidence="2" id="KW-0813">Transport</keyword>
<dbReference type="OrthoDB" id="6730379at2759"/>
<evidence type="ECO:0000256" key="6">
    <source>
        <dbReference type="ARBA" id="ARBA00023180"/>
    </source>
</evidence>
<evidence type="ECO:0000256" key="2">
    <source>
        <dbReference type="ARBA" id="ARBA00022448"/>
    </source>
</evidence>
<name>A0A9P5E298_9HYPO</name>
<feature type="transmembrane region" description="Helical" evidence="8">
    <location>
        <begin position="151"/>
        <end position="177"/>
    </location>
</feature>
<evidence type="ECO:0000256" key="5">
    <source>
        <dbReference type="ARBA" id="ARBA00023136"/>
    </source>
</evidence>
<comment type="subcellular location">
    <subcellularLocation>
        <location evidence="1">Membrane</location>
        <topology evidence="1">Multi-pass membrane protein</topology>
    </subcellularLocation>
</comment>
<feature type="transmembrane region" description="Helical" evidence="8">
    <location>
        <begin position="292"/>
        <end position="314"/>
    </location>
</feature>
<evidence type="ECO:0000256" key="3">
    <source>
        <dbReference type="ARBA" id="ARBA00022692"/>
    </source>
</evidence>
<evidence type="ECO:0000256" key="1">
    <source>
        <dbReference type="ARBA" id="ARBA00004141"/>
    </source>
</evidence>
<feature type="transmembrane region" description="Helical" evidence="8">
    <location>
        <begin position="440"/>
        <end position="462"/>
    </location>
</feature>
<protein>
    <submittedName>
        <fullName evidence="9">Allantoate permease</fullName>
    </submittedName>
</protein>
<evidence type="ECO:0000256" key="8">
    <source>
        <dbReference type="SAM" id="Phobius"/>
    </source>
</evidence>
<comment type="caution">
    <text evidence="9">The sequence shown here is derived from an EMBL/GenBank/DDBJ whole genome shotgun (WGS) entry which is preliminary data.</text>
</comment>
<dbReference type="InterPro" id="IPR011701">
    <property type="entry name" value="MFS"/>
</dbReference>
<proteinExistence type="predicted"/>
<dbReference type="Proteomes" id="UP000730481">
    <property type="component" value="Unassembled WGS sequence"/>
</dbReference>
<organism evidence="9 10">
    <name type="scientific">Fusarium beomiforme</name>
    <dbReference type="NCBI Taxonomy" id="44412"/>
    <lineage>
        <taxon>Eukaryota</taxon>
        <taxon>Fungi</taxon>
        <taxon>Dikarya</taxon>
        <taxon>Ascomycota</taxon>
        <taxon>Pezizomycotina</taxon>
        <taxon>Sordariomycetes</taxon>
        <taxon>Hypocreomycetidae</taxon>
        <taxon>Hypocreales</taxon>
        <taxon>Nectriaceae</taxon>
        <taxon>Fusarium</taxon>
        <taxon>Fusarium burgessii species complex</taxon>
    </lineage>
</organism>
<dbReference type="PANTHER" id="PTHR43791">
    <property type="entry name" value="PERMEASE-RELATED"/>
    <property type="match status" value="1"/>
</dbReference>
<feature type="compositionally biased region" description="Basic and acidic residues" evidence="7">
    <location>
        <begin position="503"/>
        <end position="538"/>
    </location>
</feature>
<dbReference type="Gene3D" id="1.20.1250.20">
    <property type="entry name" value="MFS general substrate transporter like domains"/>
    <property type="match status" value="2"/>
</dbReference>
<dbReference type="Pfam" id="PF07690">
    <property type="entry name" value="MFS_1"/>
    <property type="match status" value="2"/>
</dbReference>
<reference evidence="9" key="1">
    <citation type="journal article" date="2017" name="Mycologia">
        <title>Fusarium algeriense, sp. nov., a novel toxigenic crown rot pathogen of durum wheat from Algeria is nested in the Fusarium burgessii species complex.</title>
        <authorList>
            <person name="Laraba I."/>
            <person name="Keddad A."/>
            <person name="Boureghda H."/>
            <person name="Abdallah N."/>
            <person name="Vaughan M.M."/>
            <person name="Proctor R.H."/>
            <person name="Busman M."/>
            <person name="O'Donnell K."/>
        </authorList>
    </citation>
    <scope>NUCLEOTIDE SEQUENCE</scope>
    <source>
        <strain evidence="9">NRRL 25174</strain>
    </source>
</reference>
<gene>
    <name evidence="9" type="ORF">FBEOM_2611</name>
</gene>
<dbReference type="AlphaFoldDB" id="A0A9P5E298"/>
<evidence type="ECO:0000313" key="10">
    <source>
        <dbReference type="Proteomes" id="UP000730481"/>
    </source>
</evidence>
<evidence type="ECO:0000256" key="4">
    <source>
        <dbReference type="ARBA" id="ARBA00022989"/>
    </source>
</evidence>
<dbReference type="GO" id="GO:0016020">
    <property type="term" value="C:membrane"/>
    <property type="evidence" value="ECO:0007669"/>
    <property type="project" value="UniProtKB-SubCell"/>
</dbReference>
<dbReference type="GO" id="GO:0022857">
    <property type="term" value="F:transmembrane transporter activity"/>
    <property type="evidence" value="ECO:0007669"/>
    <property type="project" value="InterPro"/>
</dbReference>
<evidence type="ECO:0000256" key="7">
    <source>
        <dbReference type="SAM" id="MobiDB-lite"/>
    </source>
</evidence>
<feature type="region of interest" description="Disordered" evidence="7">
    <location>
        <begin position="503"/>
        <end position="541"/>
    </location>
</feature>
<feature type="transmembrane region" description="Helical" evidence="8">
    <location>
        <begin position="326"/>
        <end position="347"/>
    </location>
</feature>
<feature type="transmembrane region" description="Helical" evidence="8">
    <location>
        <begin position="221"/>
        <end position="241"/>
    </location>
</feature>
<keyword evidence="4 8" id="KW-1133">Transmembrane helix</keyword>
<keyword evidence="10" id="KW-1185">Reference proteome</keyword>
<feature type="transmembrane region" description="Helical" evidence="8">
    <location>
        <begin position="353"/>
        <end position="374"/>
    </location>
</feature>
<dbReference type="PANTHER" id="PTHR43791:SF59">
    <property type="entry name" value="TRANSPORTER, PUTATIVE (AFU_ORTHOLOGUE AFUA_1G06550)-RELATED"/>
    <property type="match status" value="1"/>
</dbReference>
<accession>A0A9P5E298</accession>
<keyword evidence="3 8" id="KW-0812">Transmembrane</keyword>
<feature type="transmembrane region" description="Helical" evidence="8">
    <location>
        <begin position="411"/>
        <end position="428"/>
    </location>
</feature>
<dbReference type="InterPro" id="IPR036259">
    <property type="entry name" value="MFS_trans_sf"/>
</dbReference>